<keyword evidence="2" id="KW-1185">Reference proteome</keyword>
<organism evidence="1 2">
    <name type="scientific">Helianthus annuus</name>
    <name type="common">Common sunflower</name>
    <dbReference type="NCBI Taxonomy" id="4232"/>
    <lineage>
        <taxon>Eukaryota</taxon>
        <taxon>Viridiplantae</taxon>
        <taxon>Streptophyta</taxon>
        <taxon>Embryophyta</taxon>
        <taxon>Tracheophyta</taxon>
        <taxon>Spermatophyta</taxon>
        <taxon>Magnoliopsida</taxon>
        <taxon>eudicotyledons</taxon>
        <taxon>Gunneridae</taxon>
        <taxon>Pentapetalae</taxon>
        <taxon>asterids</taxon>
        <taxon>campanulids</taxon>
        <taxon>Asterales</taxon>
        <taxon>Asteraceae</taxon>
        <taxon>Asteroideae</taxon>
        <taxon>Heliantheae alliance</taxon>
        <taxon>Heliantheae</taxon>
        <taxon>Helianthus</taxon>
    </lineage>
</organism>
<accession>A0A251TXB5</accession>
<dbReference type="Proteomes" id="UP000215914">
    <property type="component" value="Chromosome 9"/>
</dbReference>
<evidence type="ECO:0000313" key="1">
    <source>
        <dbReference type="EMBL" id="OTG15544.1"/>
    </source>
</evidence>
<name>A0A251TXB5_HELAN</name>
<reference evidence="2" key="1">
    <citation type="journal article" date="2017" name="Nature">
        <title>The sunflower genome provides insights into oil metabolism, flowering and Asterid evolution.</title>
        <authorList>
            <person name="Badouin H."/>
            <person name="Gouzy J."/>
            <person name="Grassa C.J."/>
            <person name="Murat F."/>
            <person name="Staton S.E."/>
            <person name="Cottret L."/>
            <person name="Lelandais-Briere C."/>
            <person name="Owens G.L."/>
            <person name="Carrere S."/>
            <person name="Mayjonade B."/>
            <person name="Legrand L."/>
            <person name="Gill N."/>
            <person name="Kane N.C."/>
            <person name="Bowers J.E."/>
            <person name="Hubner S."/>
            <person name="Bellec A."/>
            <person name="Berard A."/>
            <person name="Berges H."/>
            <person name="Blanchet N."/>
            <person name="Boniface M.C."/>
            <person name="Brunel D."/>
            <person name="Catrice O."/>
            <person name="Chaidir N."/>
            <person name="Claudel C."/>
            <person name="Donnadieu C."/>
            <person name="Faraut T."/>
            <person name="Fievet G."/>
            <person name="Helmstetter N."/>
            <person name="King M."/>
            <person name="Knapp S.J."/>
            <person name="Lai Z."/>
            <person name="Le Paslier M.C."/>
            <person name="Lippi Y."/>
            <person name="Lorenzon L."/>
            <person name="Mandel J.R."/>
            <person name="Marage G."/>
            <person name="Marchand G."/>
            <person name="Marquand E."/>
            <person name="Bret-Mestries E."/>
            <person name="Morien E."/>
            <person name="Nambeesan S."/>
            <person name="Nguyen T."/>
            <person name="Pegot-Espagnet P."/>
            <person name="Pouilly N."/>
            <person name="Raftis F."/>
            <person name="Sallet E."/>
            <person name="Schiex T."/>
            <person name="Thomas J."/>
            <person name="Vandecasteele C."/>
            <person name="Vares D."/>
            <person name="Vear F."/>
            <person name="Vautrin S."/>
            <person name="Crespi M."/>
            <person name="Mangin B."/>
            <person name="Burke J.M."/>
            <person name="Salse J."/>
            <person name="Munos S."/>
            <person name="Vincourt P."/>
            <person name="Rieseberg L.H."/>
            <person name="Langlade N.B."/>
        </authorList>
    </citation>
    <scope>NUCLEOTIDE SEQUENCE [LARGE SCALE GENOMIC DNA]</scope>
    <source>
        <strain evidence="2">cv. SF193</strain>
    </source>
</reference>
<proteinExistence type="predicted"/>
<evidence type="ECO:0000313" key="2">
    <source>
        <dbReference type="Proteomes" id="UP000215914"/>
    </source>
</evidence>
<gene>
    <name evidence="1" type="ORF">HannXRQ_Chr09g0261541</name>
</gene>
<protein>
    <submittedName>
        <fullName evidence="1">Uncharacterized protein</fullName>
    </submittedName>
</protein>
<dbReference type="AlphaFoldDB" id="A0A251TXB5"/>
<sequence length="161" mass="18187">MHSLDWYNLGILLRDGSSMALRRKKQSAIGFGRCDCIFRPDGTLHVPEFSGSNKSDYDGCGILYNGVRVSHLILICLHHKSAMQLRTQVPNLIHFHAPSVGNESWKLATDAAYEICRNLNFERQEQDAQLIAGFWSSRQEAARPTKRKKTIEIEGAKTKSL</sequence>
<dbReference type="EMBL" id="CM007898">
    <property type="protein sequence ID" value="OTG15544.1"/>
    <property type="molecule type" value="Genomic_DNA"/>
</dbReference>
<dbReference type="InParanoid" id="A0A251TXB5"/>